<proteinExistence type="predicted"/>
<feature type="transmembrane region" description="Helical" evidence="1">
    <location>
        <begin position="20"/>
        <end position="37"/>
    </location>
</feature>
<dbReference type="EMBL" id="KZ293648">
    <property type="protein sequence ID" value="PBK98406.1"/>
    <property type="molecule type" value="Genomic_DNA"/>
</dbReference>
<sequence length="62" mass="7394">MQYSSPLWYILRGIHGNTEITSTWTWIMLLYFCLLTYQTAYSDCSYRTLVLYCVSIFSKMDT</sequence>
<reference evidence="3" key="1">
    <citation type="journal article" date="2017" name="Nat. Ecol. Evol.">
        <title>Genome expansion and lineage-specific genetic innovations in the forest pathogenic fungi Armillaria.</title>
        <authorList>
            <person name="Sipos G."/>
            <person name="Prasanna A.N."/>
            <person name="Walter M.C."/>
            <person name="O'Connor E."/>
            <person name="Balint B."/>
            <person name="Krizsan K."/>
            <person name="Kiss B."/>
            <person name="Hess J."/>
            <person name="Varga T."/>
            <person name="Slot J."/>
            <person name="Riley R."/>
            <person name="Boka B."/>
            <person name="Rigling D."/>
            <person name="Barry K."/>
            <person name="Lee J."/>
            <person name="Mihaltcheva S."/>
            <person name="LaButti K."/>
            <person name="Lipzen A."/>
            <person name="Waldron R."/>
            <person name="Moloney N.M."/>
            <person name="Sperisen C."/>
            <person name="Kredics L."/>
            <person name="Vagvoelgyi C."/>
            <person name="Patrignani A."/>
            <person name="Fitzpatrick D."/>
            <person name="Nagy I."/>
            <person name="Doyle S."/>
            <person name="Anderson J.B."/>
            <person name="Grigoriev I.V."/>
            <person name="Gueldener U."/>
            <person name="Muensterkoetter M."/>
            <person name="Nagy L.G."/>
        </authorList>
    </citation>
    <scope>NUCLEOTIDE SEQUENCE [LARGE SCALE GENOMIC DNA]</scope>
    <source>
        <strain evidence="3">Ar21-2</strain>
    </source>
</reference>
<dbReference type="InParanoid" id="A0A2H3EGA2"/>
<organism evidence="2 3">
    <name type="scientific">Armillaria gallica</name>
    <name type="common">Bulbous honey fungus</name>
    <name type="synonym">Armillaria bulbosa</name>
    <dbReference type="NCBI Taxonomy" id="47427"/>
    <lineage>
        <taxon>Eukaryota</taxon>
        <taxon>Fungi</taxon>
        <taxon>Dikarya</taxon>
        <taxon>Basidiomycota</taxon>
        <taxon>Agaricomycotina</taxon>
        <taxon>Agaricomycetes</taxon>
        <taxon>Agaricomycetidae</taxon>
        <taxon>Agaricales</taxon>
        <taxon>Marasmiineae</taxon>
        <taxon>Physalacriaceae</taxon>
        <taxon>Armillaria</taxon>
    </lineage>
</organism>
<name>A0A2H3EGA2_ARMGA</name>
<evidence type="ECO:0000256" key="1">
    <source>
        <dbReference type="SAM" id="Phobius"/>
    </source>
</evidence>
<keyword evidence="1" id="KW-0472">Membrane</keyword>
<keyword evidence="1" id="KW-0812">Transmembrane</keyword>
<accession>A0A2H3EGA2</accession>
<evidence type="ECO:0000313" key="2">
    <source>
        <dbReference type="EMBL" id="PBK98406.1"/>
    </source>
</evidence>
<evidence type="ECO:0000313" key="3">
    <source>
        <dbReference type="Proteomes" id="UP000217790"/>
    </source>
</evidence>
<dbReference type="Proteomes" id="UP000217790">
    <property type="component" value="Unassembled WGS sequence"/>
</dbReference>
<keyword evidence="3" id="KW-1185">Reference proteome</keyword>
<keyword evidence="1" id="KW-1133">Transmembrane helix</keyword>
<protein>
    <submittedName>
        <fullName evidence="2">Uncharacterized protein</fullName>
    </submittedName>
</protein>
<dbReference type="AlphaFoldDB" id="A0A2H3EGA2"/>
<gene>
    <name evidence="2" type="ORF">ARMGADRAFT_575676</name>
</gene>